<proteinExistence type="predicted"/>
<evidence type="ECO:0000313" key="1">
    <source>
        <dbReference type="EMBL" id="CAA9271080.1"/>
    </source>
</evidence>
<dbReference type="EMBL" id="CADCSZ010000202">
    <property type="protein sequence ID" value="CAA9271080.1"/>
    <property type="molecule type" value="Genomic_DNA"/>
</dbReference>
<reference evidence="1" key="1">
    <citation type="submission" date="2020-02" db="EMBL/GenBank/DDBJ databases">
        <authorList>
            <person name="Meier V. D."/>
        </authorList>
    </citation>
    <scope>NUCLEOTIDE SEQUENCE</scope>
    <source>
        <strain evidence="1">AVDCRST_MAG76</strain>
    </source>
</reference>
<sequence length="69" mass="7441">MAEHGLIAVVQERSVLRKAALDSVRHGGVTTFVPQRPQVAVENAAHVHAVVVDRLQHALGAEIAKLSER</sequence>
<dbReference type="AlphaFoldDB" id="A0A6J4J582"/>
<name>A0A6J4J582_9ACTN</name>
<accession>A0A6J4J582</accession>
<gene>
    <name evidence="1" type="ORF">AVDCRST_MAG76-3377</name>
</gene>
<organism evidence="1">
    <name type="scientific">uncultured Acidimicrobiales bacterium</name>
    <dbReference type="NCBI Taxonomy" id="310071"/>
    <lineage>
        <taxon>Bacteria</taxon>
        <taxon>Bacillati</taxon>
        <taxon>Actinomycetota</taxon>
        <taxon>Acidimicrobiia</taxon>
        <taxon>Acidimicrobiales</taxon>
        <taxon>environmental samples</taxon>
    </lineage>
</organism>
<feature type="non-terminal residue" evidence="1">
    <location>
        <position position="69"/>
    </location>
</feature>
<protein>
    <submittedName>
        <fullName evidence="1">Uncharacterized protein</fullName>
    </submittedName>
</protein>